<dbReference type="EMBL" id="UGRI01000001">
    <property type="protein sequence ID" value="SUA24663.1"/>
    <property type="molecule type" value="Genomic_DNA"/>
</dbReference>
<reference evidence="1" key="1">
    <citation type="submission" date="2018-06" db="EMBL/GenBank/DDBJ databases">
        <authorList>
            <consortium name="Pathogen Informatics"/>
            <person name="Doyle S."/>
        </authorList>
    </citation>
    <scope>NUCLEOTIDE SEQUENCE [LARGE SCALE GENOMIC DNA]</scope>
    <source>
        <strain evidence="1">NCTC11421</strain>
    </source>
</reference>
<protein>
    <submittedName>
        <fullName evidence="1">Uncharacterized protein</fullName>
    </submittedName>
</protein>
<proteinExistence type="predicted"/>
<accession>A0A378W0L5</accession>
<name>A0A378W0L5_NEIGO</name>
<sequence length="123" mass="14080">MNLVLPPAHTAGNRHNLMEVVLHKIAAGLCAAFLLREQHHFVIRQGRRQVIQRTDTLHIGYGFNIESQIVFMAVPCIQKQTCAYCVIKRRIKKRQPPQDCPNTSNQRFTLHKQYRLSPAALPA</sequence>
<evidence type="ECO:0000313" key="1">
    <source>
        <dbReference type="EMBL" id="SUA24663.1"/>
    </source>
</evidence>
<organism evidence="1">
    <name type="scientific">Neisseria gonorrhoeae</name>
    <dbReference type="NCBI Taxonomy" id="485"/>
    <lineage>
        <taxon>Bacteria</taxon>
        <taxon>Pseudomonadati</taxon>
        <taxon>Pseudomonadota</taxon>
        <taxon>Betaproteobacteria</taxon>
        <taxon>Neisseriales</taxon>
        <taxon>Neisseriaceae</taxon>
        <taxon>Neisseria</taxon>
    </lineage>
</organism>
<gene>
    <name evidence="1" type="ORF">NCTC11421_02666</name>
</gene>
<dbReference type="AlphaFoldDB" id="A0A378W0L5"/>